<keyword evidence="4 8" id="KW-1003">Cell membrane</keyword>
<name>A0AAW2BHS6_9ROSI</name>
<feature type="transmembrane region" description="Helical" evidence="8">
    <location>
        <begin position="120"/>
        <end position="144"/>
    </location>
</feature>
<evidence type="ECO:0000256" key="2">
    <source>
        <dbReference type="ARBA" id="ARBA00007651"/>
    </source>
</evidence>
<feature type="transmembrane region" description="Helical" evidence="8">
    <location>
        <begin position="156"/>
        <end position="180"/>
    </location>
</feature>
<keyword evidence="11" id="KW-1185">Reference proteome</keyword>
<evidence type="ECO:0000256" key="6">
    <source>
        <dbReference type="ARBA" id="ARBA00022989"/>
    </source>
</evidence>
<evidence type="ECO:0000256" key="3">
    <source>
        <dbReference type="ARBA" id="ARBA00011489"/>
    </source>
</evidence>
<evidence type="ECO:0000256" key="1">
    <source>
        <dbReference type="ARBA" id="ARBA00004651"/>
    </source>
</evidence>
<keyword evidence="7 8" id="KW-0472">Membrane</keyword>
<feature type="domain" description="Casparian strip membrane protein" evidence="9">
    <location>
        <begin position="37"/>
        <end position="155"/>
    </location>
</feature>
<evidence type="ECO:0000256" key="4">
    <source>
        <dbReference type="ARBA" id="ARBA00022475"/>
    </source>
</evidence>
<comment type="subcellular location">
    <subcellularLocation>
        <location evidence="1 8">Cell membrane</location>
        <topology evidence="1 8">Multi-pass membrane protein</topology>
    </subcellularLocation>
</comment>
<evidence type="ECO:0000256" key="7">
    <source>
        <dbReference type="ARBA" id="ARBA00023136"/>
    </source>
</evidence>
<comment type="caution">
    <text evidence="10">The sequence shown here is derived from an EMBL/GenBank/DDBJ whole genome shotgun (WGS) entry which is preliminary data.</text>
</comment>
<dbReference type="Pfam" id="PF04535">
    <property type="entry name" value="CASP_dom"/>
    <property type="match status" value="1"/>
</dbReference>
<evidence type="ECO:0000256" key="5">
    <source>
        <dbReference type="ARBA" id="ARBA00022692"/>
    </source>
</evidence>
<dbReference type="PANTHER" id="PTHR33573:SF15">
    <property type="entry name" value="CASP-LIKE PROTEIN 4A4"/>
    <property type="match status" value="1"/>
</dbReference>
<protein>
    <recommendedName>
        <fullName evidence="8">CASP-like protein</fullName>
    </recommendedName>
</protein>
<keyword evidence="6 8" id="KW-1133">Transmembrane helix</keyword>
<organism evidence="10 11">
    <name type="scientific">Lithocarpus litseifolius</name>
    <dbReference type="NCBI Taxonomy" id="425828"/>
    <lineage>
        <taxon>Eukaryota</taxon>
        <taxon>Viridiplantae</taxon>
        <taxon>Streptophyta</taxon>
        <taxon>Embryophyta</taxon>
        <taxon>Tracheophyta</taxon>
        <taxon>Spermatophyta</taxon>
        <taxon>Magnoliopsida</taxon>
        <taxon>eudicotyledons</taxon>
        <taxon>Gunneridae</taxon>
        <taxon>Pentapetalae</taxon>
        <taxon>rosids</taxon>
        <taxon>fabids</taxon>
        <taxon>Fagales</taxon>
        <taxon>Fagaceae</taxon>
        <taxon>Lithocarpus</taxon>
    </lineage>
</organism>
<comment type="subunit">
    <text evidence="3 8">Homodimer and heterodimers.</text>
</comment>
<dbReference type="GO" id="GO:0005886">
    <property type="term" value="C:plasma membrane"/>
    <property type="evidence" value="ECO:0007669"/>
    <property type="project" value="UniProtKB-SubCell"/>
</dbReference>
<evidence type="ECO:0000313" key="10">
    <source>
        <dbReference type="EMBL" id="KAK9984430.1"/>
    </source>
</evidence>
<feature type="transmembrane region" description="Helical" evidence="8">
    <location>
        <begin position="40"/>
        <end position="61"/>
    </location>
</feature>
<accession>A0AAW2BHS6</accession>
<comment type="similarity">
    <text evidence="2 8">Belongs to the Casparian strip membrane proteins (CASP) family.</text>
</comment>
<dbReference type="InterPro" id="IPR006702">
    <property type="entry name" value="CASP_dom"/>
</dbReference>
<feature type="transmembrane region" description="Helical" evidence="8">
    <location>
        <begin position="81"/>
        <end position="100"/>
    </location>
</feature>
<evidence type="ECO:0000313" key="11">
    <source>
        <dbReference type="Proteomes" id="UP001459277"/>
    </source>
</evidence>
<gene>
    <name evidence="10" type="ORF">SO802_033955</name>
</gene>
<dbReference type="EMBL" id="JAZDWU010000012">
    <property type="protein sequence ID" value="KAK9984430.1"/>
    <property type="molecule type" value="Genomic_DNA"/>
</dbReference>
<dbReference type="AlphaFoldDB" id="A0AAW2BHS6"/>
<evidence type="ECO:0000256" key="8">
    <source>
        <dbReference type="RuleBase" id="RU361233"/>
    </source>
</evidence>
<evidence type="ECO:0000259" key="9">
    <source>
        <dbReference type="Pfam" id="PF04535"/>
    </source>
</evidence>
<proteinExistence type="inferred from homology"/>
<reference evidence="10 11" key="1">
    <citation type="submission" date="2024-01" db="EMBL/GenBank/DDBJ databases">
        <title>A telomere-to-telomere, gap-free genome of sweet tea (Lithocarpus litseifolius).</title>
        <authorList>
            <person name="Zhou J."/>
        </authorList>
    </citation>
    <scope>NUCLEOTIDE SEQUENCE [LARGE SCALE GENOMIC DNA]</scope>
    <source>
        <strain evidence="10">Zhou-2022a</strain>
        <tissue evidence="10">Leaf</tissue>
    </source>
</reference>
<sequence>MAGVSPMAASSLAQQPFPTPSPFTFSTASARSNTRPSIHLCSLILRFLALIFSFVCAFSLATSTPKKQGRAPSSFNEYPELMYCFIVTIFTFIYSAFQLFKRVCDITYRGILIPDKISDYISFILDQLVGYLLLSSSSVAIPAIQHIEHTESLWKATIIAMSMSFVTFFAIATCGLFSGYKLCKRIIW</sequence>
<dbReference type="Proteomes" id="UP001459277">
    <property type="component" value="Unassembled WGS sequence"/>
</dbReference>
<dbReference type="PANTHER" id="PTHR33573">
    <property type="entry name" value="CASP-LIKE PROTEIN 4A4"/>
    <property type="match status" value="1"/>
</dbReference>
<keyword evidence="5 8" id="KW-0812">Transmembrane</keyword>